<sequence length="92" mass="10433">MKTGYTQTTNSQCFFSLNSFPHQTVASGTQLFPHQQAQQPLCPVAAIWFSSPKHVQTKRSKWRTDETHESPRLATTCRDISTHWSSIGQIVL</sequence>
<proteinExistence type="predicted"/>
<accession>A0AAV4A4K4</accession>
<dbReference type="Proteomes" id="UP000735302">
    <property type="component" value="Unassembled WGS sequence"/>
</dbReference>
<dbReference type="AlphaFoldDB" id="A0AAV4A4K4"/>
<name>A0AAV4A4K4_9GAST</name>
<protein>
    <submittedName>
        <fullName evidence="1">Uncharacterized protein</fullName>
    </submittedName>
</protein>
<gene>
    <name evidence="1" type="ORF">PoB_002911900</name>
</gene>
<organism evidence="1 2">
    <name type="scientific">Plakobranchus ocellatus</name>
    <dbReference type="NCBI Taxonomy" id="259542"/>
    <lineage>
        <taxon>Eukaryota</taxon>
        <taxon>Metazoa</taxon>
        <taxon>Spiralia</taxon>
        <taxon>Lophotrochozoa</taxon>
        <taxon>Mollusca</taxon>
        <taxon>Gastropoda</taxon>
        <taxon>Heterobranchia</taxon>
        <taxon>Euthyneura</taxon>
        <taxon>Panpulmonata</taxon>
        <taxon>Sacoglossa</taxon>
        <taxon>Placobranchoidea</taxon>
        <taxon>Plakobranchidae</taxon>
        <taxon>Plakobranchus</taxon>
    </lineage>
</organism>
<dbReference type="EMBL" id="BLXT01003614">
    <property type="protein sequence ID" value="GFO02614.1"/>
    <property type="molecule type" value="Genomic_DNA"/>
</dbReference>
<evidence type="ECO:0000313" key="1">
    <source>
        <dbReference type="EMBL" id="GFO02614.1"/>
    </source>
</evidence>
<evidence type="ECO:0000313" key="2">
    <source>
        <dbReference type="Proteomes" id="UP000735302"/>
    </source>
</evidence>
<comment type="caution">
    <text evidence="1">The sequence shown here is derived from an EMBL/GenBank/DDBJ whole genome shotgun (WGS) entry which is preliminary data.</text>
</comment>
<keyword evidence="2" id="KW-1185">Reference proteome</keyword>
<reference evidence="1 2" key="1">
    <citation type="journal article" date="2021" name="Elife">
        <title>Chloroplast acquisition without the gene transfer in kleptoplastic sea slugs, Plakobranchus ocellatus.</title>
        <authorList>
            <person name="Maeda T."/>
            <person name="Takahashi S."/>
            <person name="Yoshida T."/>
            <person name="Shimamura S."/>
            <person name="Takaki Y."/>
            <person name="Nagai Y."/>
            <person name="Toyoda A."/>
            <person name="Suzuki Y."/>
            <person name="Arimoto A."/>
            <person name="Ishii H."/>
            <person name="Satoh N."/>
            <person name="Nishiyama T."/>
            <person name="Hasebe M."/>
            <person name="Maruyama T."/>
            <person name="Minagawa J."/>
            <person name="Obokata J."/>
            <person name="Shigenobu S."/>
        </authorList>
    </citation>
    <scope>NUCLEOTIDE SEQUENCE [LARGE SCALE GENOMIC DNA]</scope>
</reference>